<evidence type="ECO:0000259" key="2">
    <source>
        <dbReference type="PROSITE" id="PS51085"/>
    </source>
</evidence>
<keyword evidence="4" id="KW-1185">Reference proteome</keyword>
<dbReference type="InterPro" id="IPR001041">
    <property type="entry name" value="2Fe-2S_ferredoxin-type"/>
</dbReference>
<evidence type="ECO:0000313" key="4">
    <source>
        <dbReference type="Proteomes" id="UP001500945"/>
    </source>
</evidence>
<dbReference type="SUPFAM" id="SSF54292">
    <property type="entry name" value="2Fe-2S ferredoxin-like"/>
    <property type="match status" value="1"/>
</dbReference>
<accession>A0ABP8KKY1</accession>
<reference evidence="4" key="1">
    <citation type="journal article" date="2019" name="Int. J. Syst. Evol. Microbiol.">
        <title>The Global Catalogue of Microorganisms (GCM) 10K type strain sequencing project: providing services to taxonomists for standard genome sequencing and annotation.</title>
        <authorList>
            <consortium name="The Broad Institute Genomics Platform"/>
            <consortium name="The Broad Institute Genome Sequencing Center for Infectious Disease"/>
            <person name="Wu L."/>
            <person name="Ma J."/>
        </authorList>
    </citation>
    <scope>NUCLEOTIDE SEQUENCE [LARGE SCALE GENOMIC DNA]</scope>
    <source>
        <strain evidence="4">JCM 17809</strain>
    </source>
</reference>
<comment type="caution">
    <text evidence="3">The sequence shown here is derived from an EMBL/GenBank/DDBJ whole genome shotgun (WGS) entry which is preliminary data.</text>
</comment>
<dbReference type="InterPro" id="IPR006058">
    <property type="entry name" value="2Fe2S_fd_BS"/>
</dbReference>
<sequence>MWFPPRAPATLDEGAAPRRSLTERKGAPVPTVTIQPTGEVIYLEPGETVLSGLYKAGFAYTVGCRRGGCAICKVDCRSGEFHYDHPVADTVLTEAEHLDGTCLTCRAVPDTDITIELRGENVRLVNTFLHLINEKARQRAEAHAAATQMAGTTHKEQ</sequence>
<dbReference type="Proteomes" id="UP001500945">
    <property type="component" value="Unassembled WGS sequence"/>
</dbReference>
<evidence type="ECO:0000256" key="1">
    <source>
        <dbReference type="SAM" id="MobiDB-lite"/>
    </source>
</evidence>
<dbReference type="EMBL" id="BAABGM010000016">
    <property type="protein sequence ID" value="GAA4408960.1"/>
    <property type="molecule type" value="Genomic_DNA"/>
</dbReference>
<dbReference type="CDD" id="cd00207">
    <property type="entry name" value="fer2"/>
    <property type="match status" value="1"/>
</dbReference>
<dbReference type="PROSITE" id="PS00197">
    <property type="entry name" value="2FE2S_FER_1"/>
    <property type="match status" value="1"/>
</dbReference>
<dbReference type="Pfam" id="PF00111">
    <property type="entry name" value="Fer2"/>
    <property type="match status" value="1"/>
</dbReference>
<organism evidence="3 4">
    <name type="scientific">Fodinibacter luteus</name>
    <dbReference type="NCBI Taxonomy" id="552064"/>
    <lineage>
        <taxon>Bacteria</taxon>
        <taxon>Bacillati</taxon>
        <taxon>Actinomycetota</taxon>
        <taxon>Actinomycetes</taxon>
        <taxon>Micrococcales</taxon>
        <taxon>Intrasporangiaceae</taxon>
        <taxon>Fodinibacter (ex Wang et al. 2009)</taxon>
    </lineage>
</organism>
<name>A0ABP8KKY1_9MICO</name>
<gene>
    <name evidence="3" type="ORF">GCM10023168_27030</name>
</gene>
<dbReference type="InterPro" id="IPR012675">
    <property type="entry name" value="Beta-grasp_dom_sf"/>
</dbReference>
<dbReference type="InterPro" id="IPR036010">
    <property type="entry name" value="2Fe-2S_ferredoxin-like_sf"/>
</dbReference>
<feature type="domain" description="2Fe-2S ferredoxin-type" evidence="2">
    <location>
        <begin position="30"/>
        <end position="121"/>
    </location>
</feature>
<protein>
    <recommendedName>
        <fullName evidence="2">2Fe-2S ferredoxin-type domain-containing protein</fullName>
    </recommendedName>
</protein>
<evidence type="ECO:0000313" key="3">
    <source>
        <dbReference type="EMBL" id="GAA4408960.1"/>
    </source>
</evidence>
<dbReference type="PROSITE" id="PS51085">
    <property type="entry name" value="2FE2S_FER_2"/>
    <property type="match status" value="1"/>
</dbReference>
<dbReference type="Gene3D" id="3.10.20.30">
    <property type="match status" value="1"/>
</dbReference>
<feature type="region of interest" description="Disordered" evidence="1">
    <location>
        <begin position="1"/>
        <end position="29"/>
    </location>
</feature>
<proteinExistence type="predicted"/>